<evidence type="ECO:0000256" key="1">
    <source>
        <dbReference type="ARBA" id="ARBA00004447"/>
    </source>
</evidence>
<dbReference type="EnsemblMetazoa" id="XM_038221369.1">
    <property type="protein sequence ID" value="XP_038077297.1"/>
    <property type="gene ID" value="LOC119745144"/>
</dbReference>
<evidence type="ECO:0000256" key="10">
    <source>
        <dbReference type="ARBA" id="ARBA00023180"/>
    </source>
</evidence>
<dbReference type="Gene3D" id="3.90.550.50">
    <property type="match status" value="1"/>
</dbReference>
<proteinExistence type="inferred from homology"/>
<evidence type="ECO:0000256" key="11">
    <source>
        <dbReference type="ARBA" id="ARBA00066811"/>
    </source>
</evidence>
<dbReference type="OMA" id="CTWSYDV"/>
<keyword evidence="5" id="KW-0812">Transmembrane</keyword>
<dbReference type="GO" id="GO:0047238">
    <property type="term" value="F:glucuronosyl-N-acetylgalactosaminyl-proteoglycan 4-beta-N-acetylgalactosaminyltransferase activity"/>
    <property type="evidence" value="ECO:0007669"/>
    <property type="project" value="TreeGrafter"/>
</dbReference>
<keyword evidence="6" id="KW-0735">Signal-anchor</keyword>
<comment type="similarity">
    <text evidence="2">Belongs to the chondroitin N-acetylgalactosaminyltransferase family.</text>
</comment>
<accession>A0A914BP79</accession>
<protein>
    <recommendedName>
        <fullName evidence="11">N-acetylgalactosaminyl-proteoglycan 3-beta-glucuronosyltransferase</fullName>
        <ecNumber evidence="11">2.4.1.226</ecNumber>
    </recommendedName>
</protein>
<keyword evidence="10" id="KW-0325">Glycoprotein</keyword>
<evidence type="ECO:0000313" key="14">
    <source>
        <dbReference type="Proteomes" id="UP000887568"/>
    </source>
</evidence>
<dbReference type="SUPFAM" id="SSF53448">
    <property type="entry name" value="Nucleotide-diphospho-sugar transferases"/>
    <property type="match status" value="1"/>
</dbReference>
<keyword evidence="4" id="KW-0808">Transferase</keyword>
<dbReference type="GeneID" id="119745144"/>
<evidence type="ECO:0000256" key="6">
    <source>
        <dbReference type="ARBA" id="ARBA00022968"/>
    </source>
</evidence>
<feature type="domain" description="Fringe-like glycosyltransferase" evidence="12">
    <location>
        <begin position="73"/>
        <end position="256"/>
    </location>
</feature>
<evidence type="ECO:0000313" key="13">
    <source>
        <dbReference type="EnsemblMetazoa" id="XP_038077297.1"/>
    </source>
</evidence>
<comment type="subcellular location">
    <subcellularLocation>
        <location evidence="1">Golgi apparatus</location>
        <location evidence="1">Golgi stack membrane</location>
        <topology evidence="1">Single-pass type II membrane protein</topology>
    </subcellularLocation>
</comment>
<dbReference type="Pfam" id="PF02434">
    <property type="entry name" value="Fringe"/>
    <property type="match status" value="1"/>
</dbReference>
<dbReference type="PANTHER" id="PTHR12369:SF11">
    <property type="entry name" value="HEXOSYLTRANSFERASE"/>
    <property type="match status" value="1"/>
</dbReference>
<dbReference type="EC" id="2.4.1.226" evidence="11"/>
<dbReference type="FunFam" id="3.90.550.50:FF:000004">
    <property type="entry name" value="Hexosyltransferase"/>
    <property type="match status" value="1"/>
</dbReference>
<evidence type="ECO:0000256" key="7">
    <source>
        <dbReference type="ARBA" id="ARBA00022989"/>
    </source>
</evidence>
<dbReference type="AlphaFoldDB" id="A0A914BP79"/>
<name>A0A914BP79_PATMI</name>
<reference evidence="13" key="1">
    <citation type="submission" date="2022-11" db="UniProtKB">
        <authorList>
            <consortium name="EnsemblMetazoa"/>
        </authorList>
    </citation>
    <scope>IDENTIFICATION</scope>
</reference>
<sequence>MTVRRTLRRIGKREVCIVLLSLTLGFLLATWLRAHPDSDKTYTLLDKRCNAAVNPRAASQEATVPPTPPKNFIYIGVMTAQKYLSTRAVAINRTWARTIPGRVDFYSSATSVVDPKLNLPIVRLQGVDDSYPPQKKSFLMIKYMHDNFIDKYEWFMRADDDVYVRGDRLEPFLRSINSSQRLFIGQAGLGKQEELGLLNLETGDNFCMGGPGMIFSRETLRKLVPHVSYCLKNMWSIHEDVEVGRCIKKFAEIDCTWAYEVFACLSMREIKIQTGSVYGIGGHVYKTVISCVNKASLVRRLS</sequence>
<dbReference type="GO" id="GO:0050510">
    <property type="term" value="F:N-acetylgalactosaminyl-proteoglycan 3-beta-glucuronosyltransferase activity"/>
    <property type="evidence" value="ECO:0007669"/>
    <property type="project" value="UniProtKB-EC"/>
</dbReference>
<evidence type="ECO:0000259" key="12">
    <source>
        <dbReference type="Pfam" id="PF02434"/>
    </source>
</evidence>
<dbReference type="InterPro" id="IPR029044">
    <property type="entry name" value="Nucleotide-diphossugar_trans"/>
</dbReference>
<dbReference type="OrthoDB" id="431432at2759"/>
<keyword evidence="7" id="KW-1133">Transmembrane helix</keyword>
<dbReference type="GO" id="GO:0032580">
    <property type="term" value="C:Golgi cisterna membrane"/>
    <property type="evidence" value="ECO:0007669"/>
    <property type="project" value="UniProtKB-SubCell"/>
</dbReference>
<keyword evidence="8" id="KW-0333">Golgi apparatus</keyword>
<keyword evidence="3" id="KW-0328">Glycosyltransferase</keyword>
<dbReference type="InterPro" id="IPR003378">
    <property type="entry name" value="Fringe-like_glycosylTrfase"/>
</dbReference>
<evidence type="ECO:0000256" key="8">
    <source>
        <dbReference type="ARBA" id="ARBA00023034"/>
    </source>
</evidence>
<keyword evidence="9" id="KW-0472">Membrane</keyword>
<organism evidence="13 14">
    <name type="scientific">Patiria miniata</name>
    <name type="common">Bat star</name>
    <name type="synonym">Asterina miniata</name>
    <dbReference type="NCBI Taxonomy" id="46514"/>
    <lineage>
        <taxon>Eukaryota</taxon>
        <taxon>Metazoa</taxon>
        <taxon>Echinodermata</taxon>
        <taxon>Eleutherozoa</taxon>
        <taxon>Asterozoa</taxon>
        <taxon>Asteroidea</taxon>
        <taxon>Valvatacea</taxon>
        <taxon>Valvatida</taxon>
        <taxon>Asterinidae</taxon>
        <taxon>Patiria</taxon>
    </lineage>
</organism>
<evidence type="ECO:0000256" key="9">
    <source>
        <dbReference type="ARBA" id="ARBA00023136"/>
    </source>
</evidence>
<evidence type="ECO:0000256" key="2">
    <source>
        <dbReference type="ARBA" id="ARBA00009239"/>
    </source>
</evidence>
<dbReference type="Proteomes" id="UP000887568">
    <property type="component" value="Unplaced"/>
</dbReference>
<keyword evidence="14" id="KW-1185">Reference proteome</keyword>
<dbReference type="PANTHER" id="PTHR12369">
    <property type="entry name" value="CHONDROITIN SYNTHASE"/>
    <property type="match status" value="1"/>
</dbReference>
<dbReference type="RefSeq" id="XP_038077297.1">
    <property type="nucleotide sequence ID" value="XM_038221369.1"/>
</dbReference>
<evidence type="ECO:0000256" key="3">
    <source>
        <dbReference type="ARBA" id="ARBA00022676"/>
    </source>
</evidence>
<evidence type="ECO:0000256" key="4">
    <source>
        <dbReference type="ARBA" id="ARBA00022679"/>
    </source>
</evidence>
<evidence type="ECO:0000256" key="5">
    <source>
        <dbReference type="ARBA" id="ARBA00022692"/>
    </source>
</evidence>
<dbReference type="InterPro" id="IPR051227">
    <property type="entry name" value="CS_glycosyltransferase"/>
</dbReference>